<keyword evidence="2" id="KW-0378">Hydrolase</keyword>
<sequence>MDVKIGILQCDDVTTELQPQHDNYPAMFEALLHQQDNTLELVFYRALDGELPQDVDECDVYMTTGSRHSVNDPYPWIGDLLGFIRQLHQQQKKLVGICFGHQLIAKALGGEVIQAPQGWGVGVATHEMRQTPGWLNEGTTVPETLSLVVSHQDQVVKLPEQTQVLAGSTFCPNAMIQVGQHLLGIQGHPEFSKAYSKDLMHFRQHLLPPQVLDDGLTSLAKPVDSERVTGWILDFLRA</sequence>
<gene>
    <name evidence="2" type="ORF">NNL38_22750</name>
</gene>
<evidence type="ECO:0000313" key="2">
    <source>
        <dbReference type="EMBL" id="UTV29828.1"/>
    </source>
</evidence>
<accession>A0ABY5GKH2</accession>
<dbReference type="Pfam" id="PF00117">
    <property type="entry name" value="GATase"/>
    <property type="match status" value="1"/>
</dbReference>
<dbReference type="Proteomes" id="UP001057998">
    <property type="component" value="Chromosome 2"/>
</dbReference>
<dbReference type="InterPro" id="IPR029062">
    <property type="entry name" value="Class_I_gatase-like"/>
</dbReference>
<dbReference type="PANTHER" id="PTHR42695:SF5">
    <property type="entry name" value="GLUTAMINE AMIDOTRANSFERASE YLR126C-RELATED"/>
    <property type="match status" value="1"/>
</dbReference>
<dbReference type="RefSeq" id="WP_255391157.1">
    <property type="nucleotide sequence ID" value="NZ_CP101509.1"/>
</dbReference>
<protein>
    <submittedName>
        <fullName evidence="2">Gamma-glutamyl-gamma-aminobutyrate hydrolase family protein</fullName>
    </submittedName>
</protein>
<dbReference type="CDD" id="cd01741">
    <property type="entry name" value="GATase1_1"/>
    <property type="match status" value="1"/>
</dbReference>
<dbReference type="InterPro" id="IPR044992">
    <property type="entry name" value="ChyE-like"/>
</dbReference>
<evidence type="ECO:0000259" key="1">
    <source>
        <dbReference type="Pfam" id="PF00117"/>
    </source>
</evidence>
<dbReference type="InterPro" id="IPR017926">
    <property type="entry name" value="GATASE"/>
</dbReference>
<dbReference type="PANTHER" id="PTHR42695">
    <property type="entry name" value="GLUTAMINE AMIDOTRANSFERASE YLR126C-RELATED"/>
    <property type="match status" value="1"/>
</dbReference>
<evidence type="ECO:0000313" key="3">
    <source>
        <dbReference type="Proteomes" id="UP001057998"/>
    </source>
</evidence>
<name>A0ABY5GKH2_9GAMM</name>
<proteinExistence type="predicted"/>
<dbReference type="Gene3D" id="3.40.50.880">
    <property type="match status" value="1"/>
</dbReference>
<feature type="domain" description="Glutamine amidotransferase" evidence="1">
    <location>
        <begin position="72"/>
        <end position="198"/>
    </location>
</feature>
<keyword evidence="3" id="KW-1185">Reference proteome</keyword>
<dbReference type="EMBL" id="CP101509">
    <property type="protein sequence ID" value="UTV29828.1"/>
    <property type="molecule type" value="Genomic_DNA"/>
</dbReference>
<dbReference type="SUPFAM" id="SSF52317">
    <property type="entry name" value="Class I glutamine amidotransferase-like"/>
    <property type="match status" value="1"/>
</dbReference>
<reference evidence="2" key="1">
    <citation type="submission" date="2022-07" db="EMBL/GenBank/DDBJ databases">
        <title>Genome sequencing of Photobacterium atrarenae GJH2-4.</title>
        <authorList>
            <person name="Park S.-J."/>
        </authorList>
    </citation>
    <scope>NUCLEOTIDE SEQUENCE</scope>
    <source>
        <strain evidence="2">GJH2-4</strain>
    </source>
</reference>
<dbReference type="PROSITE" id="PS51273">
    <property type="entry name" value="GATASE_TYPE_1"/>
    <property type="match status" value="1"/>
</dbReference>
<dbReference type="GO" id="GO:0016787">
    <property type="term" value="F:hydrolase activity"/>
    <property type="evidence" value="ECO:0007669"/>
    <property type="project" value="UniProtKB-KW"/>
</dbReference>
<organism evidence="2 3">
    <name type="scientific">Photobacterium atrarenae</name>
    <dbReference type="NCBI Taxonomy" id="865757"/>
    <lineage>
        <taxon>Bacteria</taxon>
        <taxon>Pseudomonadati</taxon>
        <taxon>Pseudomonadota</taxon>
        <taxon>Gammaproteobacteria</taxon>
        <taxon>Vibrionales</taxon>
        <taxon>Vibrionaceae</taxon>
        <taxon>Photobacterium</taxon>
    </lineage>
</organism>